<evidence type="ECO:0000256" key="1">
    <source>
        <dbReference type="ARBA" id="ARBA00001962"/>
    </source>
</evidence>
<dbReference type="RefSeq" id="XP_016612560.1">
    <property type="nucleotide sequence ID" value="XM_016748581.1"/>
</dbReference>
<gene>
    <name evidence="3" type="ORF">SPPG_00250</name>
</gene>
<dbReference type="AlphaFoldDB" id="A0A0L0HT45"/>
<dbReference type="Proteomes" id="UP000053201">
    <property type="component" value="Unassembled WGS sequence"/>
</dbReference>
<dbReference type="EMBL" id="KQ257450">
    <property type="protein sequence ID" value="KND04521.1"/>
    <property type="molecule type" value="Genomic_DNA"/>
</dbReference>
<reference evidence="3 4" key="1">
    <citation type="submission" date="2009-08" db="EMBL/GenBank/DDBJ databases">
        <title>The Genome Sequence of Spizellomyces punctatus strain DAOM BR117.</title>
        <authorList>
            <consortium name="The Broad Institute Genome Sequencing Platform"/>
            <person name="Russ C."/>
            <person name="Cuomo C."/>
            <person name="Shea T."/>
            <person name="Young S.K."/>
            <person name="Zeng Q."/>
            <person name="Koehrsen M."/>
            <person name="Haas B."/>
            <person name="Borodovsky M."/>
            <person name="Guigo R."/>
            <person name="Alvarado L."/>
            <person name="Berlin A."/>
            <person name="Bochicchio J."/>
            <person name="Borenstein D."/>
            <person name="Chapman S."/>
            <person name="Chen Z."/>
            <person name="Engels R."/>
            <person name="Freedman E."/>
            <person name="Gellesch M."/>
            <person name="Goldberg J."/>
            <person name="Griggs A."/>
            <person name="Gujja S."/>
            <person name="Heiman D."/>
            <person name="Hepburn T."/>
            <person name="Howarth C."/>
            <person name="Jen D."/>
            <person name="Larson L."/>
            <person name="Lewis B."/>
            <person name="Mehta T."/>
            <person name="Park D."/>
            <person name="Pearson M."/>
            <person name="Roberts A."/>
            <person name="Saif S."/>
            <person name="Shenoy N."/>
            <person name="Sisk P."/>
            <person name="Stolte C."/>
            <person name="Sykes S."/>
            <person name="Thomson T."/>
            <person name="Walk T."/>
            <person name="White J."/>
            <person name="Yandava C."/>
            <person name="Burger G."/>
            <person name="Gray M.W."/>
            <person name="Holland P.W.H."/>
            <person name="King N."/>
            <person name="Lang F.B.F."/>
            <person name="Roger A.J."/>
            <person name="Ruiz-Trillo I."/>
            <person name="Lander E."/>
            <person name="Nusbaum C."/>
        </authorList>
    </citation>
    <scope>NUCLEOTIDE SEQUENCE [LARGE SCALE GENOMIC DNA]</scope>
    <source>
        <strain evidence="3 4">DAOM BR117</strain>
    </source>
</reference>
<dbReference type="InParanoid" id="A0A0L0HT45"/>
<evidence type="ECO:0000313" key="4">
    <source>
        <dbReference type="Proteomes" id="UP000053201"/>
    </source>
</evidence>
<dbReference type="VEuPathDB" id="FungiDB:SPPG_00250"/>
<name>A0A0L0HT45_SPIPD</name>
<dbReference type="SUPFAM" id="SSF51197">
    <property type="entry name" value="Clavaminate synthase-like"/>
    <property type="match status" value="1"/>
</dbReference>
<evidence type="ECO:0000256" key="2">
    <source>
        <dbReference type="ARBA" id="ARBA00005830"/>
    </source>
</evidence>
<dbReference type="InterPro" id="IPR008775">
    <property type="entry name" value="Phytyl_CoA_dOase-like"/>
</dbReference>
<organism evidence="3 4">
    <name type="scientific">Spizellomyces punctatus (strain DAOM BR117)</name>
    <dbReference type="NCBI Taxonomy" id="645134"/>
    <lineage>
        <taxon>Eukaryota</taxon>
        <taxon>Fungi</taxon>
        <taxon>Fungi incertae sedis</taxon>
        <taxon>Chytridiomycota</taxon>
        <taxon>Chytridiomycota incertae sedis</taxon>
        <taxon>Chytridiomycetes</taxon>
        <taxon>Spizellomycetales</taxon>
        <taxon>Spizellomycetaceae</taxon>
        <taxon>Spizellomyces</taxon>
    </lineage>
</organism>
<proteinExistence type="inferred from homology"/>
<dbReference type="STRING" id="645134.A0A0L0HT45"/>
<comment type="similarity">
    <text evidence="2">Belongs to the PhyH family.</text>
</comment>
<dbReference type="Gene3D" id="2.60.120.620">
    <property type="entry name" value="q2cbj1_9rhob like domain"/>
    <property type="match status" value="1"/>
</dbReference>
<dbReference type="OrthoDB" id="445007at2759"/>
<protein>
    <recommendedName>
        <fullName evidence="5">Fe2OG dioxygenase domain-containing protein</fullName>
    </recommendedName>
</protein>
<keyword evidence="4" id="KW-1185">Reference proteome</keyword>
<dbReference type="Pfam" id="PF05721">
    <property type="entry name" value="PhyH"/>
    <property type="match status" value="1"/>
</dbReference>
<dbReference type="OMA" id="AMCVHRD"/>
<dbReference type="eggNOG" id="ENOG502S7NK">
    <property type="taxonomic scope" value="Eukaryota"/>
</dbReference>
<accession>A0A0L0HT45</accession>
<evidence type="ECO:0008006" key="5">
    <source>
        <dbReference type="Google" id="ProtNLM"/>
    </source>
</evidence>
<evidence type="ECO:0000313" key="3">
    <source>
        <dbReference type="EMBL" id="KND04521.1"/>
    </source>
</evidence>
<dbReference type="PANTHER" id="PTHR20883">
    <property type="entry name" value="PHYTANOYL-COA DIOXYGENASE DOMAIN CONTAINING 1"/>
    <property type="match status" value="1"/>
</dbReference>
<sequence>MVGNAEHRPATLELKVVGKQANGIFDNVTDTLMALLTEAEITRFHESGYLIVLDALSSNHLKALQKECDALFNDLEEDVVEDLGCIVEPVHNLEHAARTMYDVYQRRRSLVTEASGPAASIISSSVAPYARLLLPPTQDLCLFNEQYIIKPPHAGPQSAFQWHQDSQFMSDVSRSVPTIACWIALDDVSEHNGTVKVEPYCPVVPPSDTAKQKEDDLQTYNYLHTGKAARYLAHSNPSAITINMRAGSILFMSGYVRHCSTPNRTGRFRRVYMPQFSAGPVKADDGQTLVALAVPLPS</sequence>
<dbReference type="GeneID" id="27683992"/>
<dbReference type="PANTHER" id="PTHR20883:SF46">
    <property type="entry name" value="PHYTANOYL-COA HYDROXYLASE"/>
    <property type="match status" value="1"/>
</dbReference>
<comment type="cofactor">
    <cofactor evidence="1">
        <name>Fe cation</name>
        <dbReference type="ChEBI" id="CHEBI:24875"/>
    </cofactor>
</comment>